<dbReference type="AlphaFoldDB" id="A0AAN7W972"/>
<evidence type="ECO:0000256" key="1">
    <source>
        <dbReference type="SAM" id="MobiDB-lite"/>
    </source>
</evidence>
<feature type="compositionally biased region" description="Basic and acidic residues" evidence="1">
    <location>
        <begin position="46"/>
        <end position="55"/>
    </location>
</feature>
<evidence type="ECO:0000313" key="2">
    <source>
        <dbReference type="EMBL" id="KAK5698145.1"/>
    </source>
</evidence>
<proteinExistence type="predicted"/>
<feature type="region of interest" description="Disordered" evidence="1">
    <location>
        <begin position="24"/>
        <end position="60"/>
    </location>
</feature>
<name>A0AAN7W972_9PEZI</name>
<sequence length="120" mass="13525">MPVTTRAQAVANASKDRLEAAKALTESVAEGDRRSAAGRKKQQAAARREVRDWVKARPKGRRTKSQLREELYAYFAATEVGWRNVQILEVLAPQSKGSKESKKEYALSLNYAYNRPDGWD</sequence>
<gene>
    <name evidence="2" type="ORF">LTR97_007105</name>
</gene>
<protein>
    <submittedName>
        <fullName evidence="2">Uncharacterized protein</fullName>
    </submittedName>
</protein>
<evidence type="ECO:0000313" key="3">
    <source>
        <dbReference type="Proteomes" id="UP001310594"/>
    </source>
</evidence>
<comment type="caution">
    <text evidence="2">The sequence shown here is derived from an EMBL/GenBank/DDBJ whole genome shotgun (WGS) entry which is preliminary data.</text>
</comment>
<dbReference type="EMBL" id="JAVRQU010000010">
    <property type="protein sequence ID" value="KAK5698145.1"/>
    <property type="molecule type" value="Genomic_DNA"/>
</dbReference>
<accession>A0AAN7W972</accession>
<organism evidence="2 3">
    <name type="scientific">Elasticomyces elasticus</name>
    <dbReference type="NCBI Taxonomy" id="574655"/>
    <lineage>
        <taxon>Eukaryota</taxon>
        <taxon>Fungi</taxon>
        <taxon>Dikarya</taxon>
        <taxon>Ascomycota</taxon>
        <taxon>Pezizomycotina</taxon>
        <taxon>Dothideomycetes</taxon>
        <taxon>Dothideomycetidae</taxon>
        <taxon>Mycosphaerellales</taxon>
        <taxon>Teratosphaeriaceae</taxon>
        <taxon>Elasticomyces</taxon>
    </lineage>
</organism>
<dbReference type="Proteomes" id="UP001310594">
    <property type="component" value="Unassembled WGS sequence"/>
</dbReference>
<reference evidence="2" key="1">
    <citation type="submission" date="2023-08" db="EMBL/GenBank/DDBJ databases">
        <title>Black Yeasts Isolated from many extreme environments.</title>
        <authorList>
            <person name="Coleine C."/>
            <person name="Stajich J.E."/>
            <person name="Selbmann L."/>
        </authorList>
    </citation>
    <scope>NUCLEOTIDE SEQUENCE</scope>
    <source>
        <strain evidence="2">CCFEE 5810</strain>
    </source>
</reference>